<name>A0A0A8ZB40_ARUDO</name>
<sequence>MFCCVLGFSKPLFILHLIIPLETDNQWKRGCNFVCRLELHDLIEGYI</sequence>
<dbReference type="EMBL" id="GBRH01263930">
    <property type="protein sequence ID" value="JAD33965.1"/>
    <property type="molecule type" value="Transcribed_RNA"/>
</dbReference>
<accession>A0A0A8ZB40</accession>
<organism evidence="2">
    <name type="scientific">Arundo donax</name>
    <name type="common">Giant reed</name>
    <name type="synonym">Donax arundinaceus</name>
    <dbReference type="NCBI Taxonomy" id="35708"/>
    <lineage>
        <taxon>Eukaryota</taxon>
        <taxon>Viridiplantae</taxon>
        <taxon>Streptophyta</taxon>
        <taxon>Embryophyta</taxon>
        <taxon>Tracheophyta</taxon>
        <taxon>Spermatophyta</taxon>
        <taxon>Magnoliopsida</taxon>
        <taxon>Liliopsida</taxon>
        <taxon>Poales</taxon>
        <taxon>Poaceae</taxon>
        <taxon>PACMAD clade</taxon>
        <taxon>Arundinoideae</taxon>
        <taxon>Arundineae</taxon>
        <taxon>Arundo</taxon>
    </lineage>
</organism>
<reference evidence="2" key="2">
    <citation type="journal article" date="2015" name="Data Brief">
        <title>Shoot transcriptome of the giant reed, Arundo donax.</title>
        <authorList>
            <person name="Barrero R.A."/>
            <person name="Guerrero F.D."/>
            <person name="Moolhuijzen P."/>
            <person name="Goolsby J.A."/>
            <person name="Tidwell J."/>
            <person name="Bellgard S.E."/>
            <person name="Bellgard M.I."/>
        </authorList>
    </citation>
    <scope>NUCLEOTIDE SEQUENCE</scope>
    <source>
        <tissue evidence="2">Shoot tissue taken approximately 20 cm above the soil surface</tissue>
    </source>
</reference>
<evidence type="ECO:0000256" key="1">
    <source>
        <dbReference type="SAM" id="SignalP"/>
    </source>
</evidence>
<evidence type="ECO:0000313" key="2">
    <source>
        <dbReference type="EMBL" id="JAD33965.1"/>
    </source>
</evidence>
<proteinExistence type="predicted"/>
<dbReference type="AlphaFoldDB" id="A0A0A8ZB40"/>
<protein>
    <submittedName>
        <fullName evidence="2">Uncharacterized protein</fullName>
    </submittedName>
</protein>
<feature type="signal peptide" evidence="1">
    <location>
        <begin position="1"/>
        <end position="23"/>
    </location>
</feature>
<reference evidence="2" key="1">
    <citation type="submission" date="2014-09" db="EMBL/GenBank/DDBJ databases">
        <authorList>
            <person name="Magalhaes I.L.F."/>
            <person name="Oliveira U."/>
            <person name="Santos F.R."/>
            <person name="Vidigal T.H.D.A."/>
            <person name="Brescovit A.D."/>
            <person name="Santos A.J."/>
        </authorList>
    </citation>
    <scope>NUCLEOTIDE SEQUENCE</scope>
    <source>
        <tissue evidence="2">Shoot tissue taken approximately 20 cm above the soil surface</tissue>
    </source>
</reference>
<keyword evidence="1" id="KW-0732">Signal</keyword>
<feature type="chain" id="PRO_5002062134" evidence="1">
    <location>
        <begin position="24"/>
        <end position="47"/>
    </location>
</feature>